<dbReference type="GO" id="GO:0045039">
    <property type="term" value="P:protein insertion into mitochondrial inner membrane"/>
    <property type="evidence" value="ECO:0007669"/>
    <property type="project" value="InterPro"/>
</dbReference>
<accession>A0A7S3QVN8</accession>
<comment type="similarity">
    <text evidence="2">Belongs to the Tim17/Tim22/Tim23 family.</text>
</comment>
<dbReference type="PANTHER" id="PTHR14110:SF0">
    <property type="entry name" value="MITOCHONDRIAL IMPORT INNER MEMBRANE TRANSLOCASE SUBUNIT TIM22"/>
    <property type="match status" value="1"/>
</dbReference>
<dbReference type="PANTHER" id="PTHR14110">
    <property type="entry name" value="MITOCHONDRIAL IMPORT INNER MEMBRANE TRANSLOCASE SUBUNIT TIM22"/>
    <property type="match status" value="1"/>
</dbReference>
<keyword evidence="6" id="KW-0496">Mitochondrion</keyword>
<dbReference type="Pfam" id="PF02466">
    <property type="entry name" value="Tim17"/>
    <property type="match status" value="1"/>
</dbReference>
<keyword evidence="3" id="KW-0812">Transmembrane</keyword>
<name>A0A7S3QVN8_DUNTE</name>
<keyword evidence="7" id="KW-0472">Membrane</keyword>
<evidence type="ECO:0000313" key="9">
    <source>
        <dbReference type="EMBL" id="CAE0494426.1"/>
    </source>
</evidence>
<dbReference type="AlphaFoldDB" id="A0A7S3QVN8"/>
<dbReference type="EMBL" id="HBIP01016272">
    <property type="protein sequence ID" value="CAE0494426.1"/>
    <property type="molecule type" value="Transcribed_RNA"/>
</dbReference>
<dbReference type="InterPro" id="IPR039175">
    <property type="entry name" value="TIM22"/>
</dbReference>
<keyword evidence="5" id="KW-1133">Transmembrane helix</keyword>
<gene>
    <name evidence="9" type="ORF">DTER00134_LOCUS9499</name>
</gene>
<comment type="subcellular location">
    <subcellularLocation>
        <location evidence="1">Mitochondrion inner membrane</location>
        <topology evidence="1">Multi-pass membrane protein</topology>
    </subcellularLocation>
</comment>
<evidence type="ECO:0008006" key="10">
    <source>
        <dbReference type="Google" id="ProtNLM"/>
    </source>
</evidence>
<evidence type="ECO:0000256" key="2">
    <source>
        <dbReference type="ARBA" id="ARBA00008444"/>
    </source>
</evidence>
<organism evidence="9">
    <name type="scientific">Dunaliella tertiolecta</name>
    <name type="common">Green alga</name>
    <dbReference type="NCBI Taxonomy" id="3047"/>
    <lineage>
        <taxon>Eukaryota</taxon>
        <taxon>Viridiplantae</taxon>
        <taxon>Chlorophyta</taxon>
        <taxon>core chlorophytes</taxon>
        <taxon>Chlorophyceae</taxon>
        <taxon>CS clade</taxon>
        <taxon>Chlamydomonadales</taxon>
        <taxon>Dunaliellaceae</taxon>
        <taxon>Dunaliella</taxon>
    </lineage>
</organism>
<evidence type="ECO:0000256" key="4">
    <source>
        <dbReference type="ARBA" id="ARBA00022792"/>
    </source>
</evidence>
<evidence type="ECO:0000256" key="8">
    <source>
        <dbReference type="SAM" id="MobiDB-lite"/>
    </source>
</evidence>
<feature type="compositionally biased region" description="Polar residues" evidence="8">
    <location>
        <begin position="10"/>
        <end position="29"/>
    </location>
</feature>
<evidence type="ECO:0000256" key="3">
    <source>
        <dbReference type="ARBA" id="ARBA00022692"/>
    </source>
</evidence>
<dbReference type="GO" id="GO:0042721">
    <property type="term" value="C:TIM22 mitochondrial import inner membrane insertion complex"/>
    <property type="evidence" value="ECO:0007669"/>
    <property type="project" value="InterPro"/>
</dbReference>
<sequence length="203" mass="21826">MGSDEPSMQGEEQGQNSMGQESQPSTSGQPEIPTLQAADAATGGKKPKRYDPLELPHPMRIVQEDFMNNCFIKSGISCVMGGLAGGAFGLFTASIENSGGPTEVLPPEARDKPTRVVLREMLKNMKDKSVSYAKGFAYFGALYSFNECVIEKYRAKHDRYNPMFAGCATGGMMAYGAGPKAMCFGCISVGAFSAAIEHFLELH</sequence>
<dbReference type="GO" id="GO:0030943">
    <property type="term" value="F:mitochondrion targeting sequence binding"/>
    <property type="evidence" value="ECO:0007669"/>
    <property type="project" value="TreeGrafter"/>
</dbReference>
<evidence type="ECO:0000256" key="5">
    <source>
        <dbReference type="ARBA" id="ARBA00022989"/>
    </source>
</evidence>
<protein>
    <recommendedName>
        <fullName evidence="10">Mitochondrial import inner membrane translocase subunit TIM22</fullName>
    </recommendedName>
</protein>
<dbReference type="GO" id="GO:0008320">
    <property type="term" value="F:protein transmembrane transporter activity"/>
    <property type="evidence" value="ECO:0007669"/>
    <property type="project" value="TreeGrafter"/>
</dbReference>
<reference evidence="9" key="1">
    <citation type="submission" date="2021-01" db="EMBL/GenBank/DDBJ databases">
        <authorList>
            <person name="Corre E."/>
            <person name="Pelletier E."/>
            <person name="Niang G."/>
            <person name="Scheremetjew M."/>
            <person name="Finn R."/>
            <person name="Kale V."/>
            <person name="Holt S."/>
            <person name="Cochrane G."/>
            <person name="Meng A."/>
            <person name="Brown T."/>
            <person name="Cohen L."/>
        </authorList>
    </citation>
    <scope>NUCLEOTIDE SEQUENCE</scope>
    <source>
        <strain evidence="9">CCMP1320</strain>
    </source>
</reference>
<proteinExistence type="inferred from homology"/>
<feature type="region of interest" description="Disordered" evidence="8">
    <location>
        <begin position="1"/>
        <end position="54"/>
    </location>
</feature>
<keyword evidence="4" id="KW-0999">Mitochondrion inner membrane</keyword>
<evidence type="ECO:0000256" key="7">
    <source>
        <dbReference type="ARBA" id="ARBA00023136"/>
    </source>
</evidence>
<evidence type="ECO:0000256" key="1">
    <source>
        <dbReference type="ARBA" id="ARBA00004448"/>
    </source>
</evidence>
<evidence type="ECO:0000256" key="6">
    <source>
        <dbReference type="ARBA" id="ARBA00023128"/>
    </source>
</evidence>